<comment type="caution">
    <text evidence="1">The sequence shown here is derived from an EMBL/GenBank/DDBJ whole genome shotgun (WGS) entry which is preliminary data.</text>
</comment>
<accession>A0A2T1A3Z2</accession>
<proteinExistence type="predicted"/>
<protein>
    <submittedName>
        <fullName evidence="1">Uncharacterized protein</fullName>
    </submittedName>
</protein>
<dbReference type="AlphaFoldDB" id="A0A2T1A3Z2"/>
<sequence length="69" mass="7556">MTQFPYGNNLSKVSEWIGRWDTPFNSWYVQYLGGAASLDDLCNGAGRTHSMTESARPIVKAVGCRSGSI</sequence>
<dbReference type="EMBL" id="PVUF01000028">
    <property type="protein sequence ID" value="PRZ43313.1"/>
    <property type="molecule type" value="Genomic_DNA"/>
</dbReference>
<dbReference type="Proteomes" id="UP000237718">
    <property type="component" value="Unassembled WGS sequence"/>
</dbReference>
<name>A0A2T1A3Z2_TRISK</name>
<evidence type="ECO:0000313" key="2">
    <source>
        <dbReference type="Proteomes" id="UP000237718"/>
    </source>
</evidence>
<gene>
    <name evidence="1" type="ORF">CLV89_12818</name>
</gene>
<reference evidence="1 2" key="1">
    <citation type="submission" date="2018-03" db="EMBL/GenBank/DDBJ databases">
        <title>Genomic Encyclopedia of Archaeal and Bacterial Type Strains, Phase II (KMG-II): from individual species to whole genera.</title>
        <authorList>
            <person name="Goeker M."/>
        </authorList>
    </citation>
    <scope>NUCLEOTIDE SEQUENCE [LARGE SCALE GENOMIC DNA]</scope>
    <source>
        <strain evidence="1 2">DSM 25328</strain>
    </source>
</reference>
<evidence type="ECO:0000313" key="1">
    <source>
        <dbReference type="EMBL" id="PRZ43313.1"/>
    </source>
</evidence>
<organism evidence="1 2">
    <name type="scientific">Tritonibacter scottomollicae</name>
    <name type="common">Epibacterium scottomollicae</name>
    <dbReference type="NCBI Taxonomy" id="483013"/>
    <lineage>
        <taxon>Bacteria</taxon>
        <taxon>Pseudomonadati</taxon>
        <taxon>Pseudomonadota</taxon>
        <taxon>Alphaproteobacteria</taxon>
        <taxon>Rhodobacterales</taxon>
        <taxon>Paracoccaceae</taxon>
        <taxon>Tritonibacter</taxon>
    </lineage>
</organism>